<gene>
    <name evidence="6" type="ORF">GCM10010468_45700</name>
</gene>
<reference evidence="7" key="1">
    <citation type="journal article" date="2019" name="Int. J. Syst. Evol. Microbiol.">
        <title>The Global Catalogue of Microorganisms (GCM) 10K type strain sequencing project: providing services to taxonomists for standard genome sequencing and annotation.</title>
        <authorList>
            <consortium name="The Broad Institute Genomics Platform"/>
            <consortium name="The Broad Institute Genome Sequencing Center for Infectious Disease"/>
            <person name="Wu L."/>
            <person name="Ma J."/>
        </authorList>
    </citation>
    <scope>NUCLEOTIDE SEQUENCE [LARGE SCALE GENOMIC DNA]</scope>
    <source>
        <strain evidence="7">JCM 9377</strain>
    </source>
</reference>
<keyword evidence="3" id="KW-0034">Amyloid</keyword>
<accession>A0ABP6QDZ6</accession>
<feature type="domain" description="Chaplin" evidence="5">
    <location>
        <begin position="152"/>
        <end position="192"/>
    </location>
</feature>
<evidence type="ECO:0000313" key="7">
    <source>
        <dbReference type="Proteomes" id="UP001501237"/>
    </source>
</evidence>
<evidence type="ECO:0000256" key="1">
    <source>
        <dbReference type="ARBA" id="ARBA00022512"/>
    </source>
</evidence>
<comment type="caution">
    <text evidence="6">The sequence shown here is derived from an EMBL/GenBank/DDBJ whole genome shotgun (WGS) entry which is preliminary data.</text>
</comment>
<keyword evidence="7" id="KW-1185">Reference proteome</keyword>
<organism evidence="6 7">
    <name type="scientific">Actinocorallia longicatena</name>
    <dbReference type="NCBI Taxonomy" id="111803"/>
    <lineage>
        <taxon>Bacteria</taxon>
        <taxon>Bacillati</taxon>
        <taxon>Actinomycetota</taxon>
        <taxon>Actinomycetes</taxon>
        <taxon>Streptosporangiales</taxon>
        <taxon>Thermomonosporaceae</taxon>
        <taxon>Actinocorallia</taxon>
    </lineage>
</organism>
<dbReference type="Pfam" id="PF03777">
    <property type="entry name" value="ChpA-C"/>
    <property type="match status" value="4"/>
</dbReference>
<evidence type="ECO:0000259" key="5">
    <source>
        <dbReference type="PROSITE" id="PS51884"/>
    </source>
</evidence>
<keyword evidence="4" id="KW-0732">Signal</keyword>
<evidence type="ECO:0000256" key="3">
    <source>
        <dbReference type="ARBA" id="ARBA00023087"/>
    </source>
</evidence>
<feature type="signal peptide" evidence="4">
    <location>
        <begin position="1"/>
        <end position="28"/>
    </location>
</feature>
<keyword evidence="1" id="KW-0134">Cell wall</keyword>
<feature type="domain" description="Chaplin" evidence="5">
    <location>
        <begin position="35"/>
        <end position="75"/>
    </location>
</feature>
<name>A0ABP6QDZ6_9ACTN</name>
<feature type="domain" description="Chaplin" evidence="5">
    <location>
        <begin position="206"/>
        <end position="246"/>
    </location>
</feature>
<proteinExistence type="predicted"/>
<dbReference type="InterPro" id="IPR005528">
    <property type="entry name" value="ChpA-H"/>
</dbReference>
<dbReference type="EMBL" id="BAAAUV010000011">
    <property type="protein sequence ID" value="GAA3220860.1"/>
    <property type="molecule type" value="Genomic_DNA"/>
</dbReference>
<evidence type="ECO:0000256" key="4">
    <source>
        <dbReference type="SAM" id="SignalP"/>
    </source>
</evidence>
<dbReference type="Proteomes" id="UP001501237">
    <property type="component" value="Unassembled WGS sequence"/>
</dbReference>
<sequence>MQSWIKFASRAALVAAGFAIMGAGAANADTTSNGAGSILGGNQLTAPVAAPLNVSGNAVSALGKSSAFSVHGSSVNNSRQASDGDDMTTSGKGSILGGNQLYAPINIPINLCGNALAILGTAKAGCVGGAHVVNERKASWGDDDHGMTTSGKGSILGGNQLNVPVNVPINVCGNSAALLGTAKAGCIGGAHVVNERSDDKMKSSGKGSILGGNQAKLPINVPVNLCGNAAAVLGTSKAGCVGSASVTNGTKHWSLPSTQRQAVAKKADHNPLEAVSKILPVPTDTEVNGGQSESDEANPIHKLVQGLPLMVGGGRFLG</sequence>
<evidence type="ECO:0000256" key="2">
    <source>
        <dbReference type="ARBA" id="ARBA00022889"/>
    </source>
</evidence>
<feature type="domain" description="Chaplin" evidence="5">
    <location>
        <begin position="92"/>
        <end position="132"/>
    </location>
</feature>
<keyword evidence="2" id="KW-0130">Cell adhesion</keyword>
<dbReference type="RefSeq" id="WP_344831680.1">
    <property type="nucleotide sequence ID" value="NZ_BAAAUV010000011.1"/>
</dbReference>
<keyword evidence="1" id="KW-0964">Secreted</keyword>
<feature type="chain" id="PRO_5046416135" description="Chaplin domain-containing protein" evidence="4">
    <location>
        <begin position="29"/>
        <end position="318"/>
    </location>
</feature>
<dbReference type="PROSITE" id="PS51884">
    <property type="entry name" value="CHAPLIN"/>
    <property type="match status" value="4"/>
</dbReference>
<evidence type="ECO:0000313" key="6">
    <source>
        <dbReference type="EMBL" id="GAA3220860.1"/>
    </source>
</evidence>
<protein>
    <recommendedName>
        <fullName evidence="5">Chaplin domain-containing protein</fullName>
    </recommendedName>
</protein>